<dbReference type="Pfam" id="PF03466">
    <property type="entry name" value="LysR_substrate"/>
    <property type="match status" value="1"/>
</dbReference>
<dbReference type="InterPro" id="IPR037402">
    <property type="entry name" value="YidZ_PBP2"/>
</dbReference>
<comment type="caution">
    <text evidence="6">The sequence shown here is derived from an EMBL/GenBank/DDBJ whole genome shotgun (WGS) entry which is preliminary data.</text>
</comment>
<dbReference type="Proteomes" id="UP000283993">
    <property type="component" value="Unassembled WGS sequence"/>
</dbReference>
<dbReference type="PANTHER" id="PTHR30118:SF15">
    <property type="entry name" value="TRANSCRIPTIONAL REGULATORY PROTEIN"/>
    <property type="match status" value="1"/>
</dbReference>
<organism evidence="6 7">
    <name type="scientific">Salinisphaera orenii MK-B5</name>
    <dbReference type="NCBI Taxonomy" id="856730"/>
    <lineage>
        <taxon>Bacteria</taxon>
        <taxon>Pseudomonadati</taxon>
        <taxon>Pseudomonadota</taxon>
        <taxon>Gammaproteobacteria</taxon>
        <taxon>Salinisphaerales</taxon>
        <taxon>Salinisphaeraceae</taxon>
        <taxon>Salinisphaera</taxon>
    </lineage>
</organism>
<proteinExistence type="inferred from homology"/>
<dbReference type="SUPFAM" id="SSF46785">
    <property type="entry name" value="Winged helix' DNA-binding domain"/>
    <property type="match status" value="1"/>
</dbReference>
<dbReference type="InterPro" id="IPR000847">
    <property type="entry name" value="LysR_HTH_N"/>
</dbReference>
<name>A0A423PIP7_9GAMM</name>
<comment type="similarity">
    <text evidence="1">Belongs to the LysR transcriptional regulatory family.</text>
</comment>
<dbReference type="GO" id="GO:0003677">
    <property type="term" value="F:DNA binding"/>
    <property type="evidence" value="ECO:0007669"/>
    <property type="project" value="UniProtKB-KW"/>
</dbReference>
<dbReference type="Pfam" id="PF00126">
    <property type="entry name" value="HTH_1"/>
    <property type="match status" value="1"/>
</dbReference>
<dbReference type="PANTHER" id="PTHR30118">
    <property type="entry name" value="HTH-TYPE TRANSCRIPTIONAL REGULATOR LEUO-RELATED"/>
    <property type="match status" value="1"/>
</dbReference>
<gene>
    <name evidence="6" type="ORF">SAOR_12620</name>
</gene>
<evidence type="ECO:0000256" key="2">
    <source>
        <dbReference type="ARBA" id="ARBA00023015"/>
    </source>
</evidence>
<dbReference type="InterPro" id="IPR005119">
    <property type="entry name" value="LysR_subst-bd"/>
</dbReference>
<sequence>MNIRDIDLNLLVFLDALLREKSVTKAALAMDISQPAMSNALRRLRKLLGDPVLVRTASGMQPTARAEALRRPVRNALSQMEAAIAPNRAFEPATAERLFTILITDYAASVLMPRVVGVLEEEAPNIALNILSAGSDAIDQVERGEADFLVNRFGKLPANFHQQRLWSDRMACLIRKDHPALLAAGGELTLETFLSEKHILITQTGVGLSRIDEVLADAGRSRRISVLTRHYQLPRELVANSNMIVALPARIARYQARHLGLAVLEPPLKLPAFDIGIAWGALDHHDVAHRWLRERIVTIAREALQQGPHHA</sequence>
<keyword evidence="2" id="KW-0805">Transcription regulation</keyword>
<evidence type="ECO:0000313" key="6">
    <source>
        <dbReference type="EMBL" id="ROO25386.1"/>
    </source>
</evidence>
<reference evidence="6 7" key="1">
    <citation type="submission" date="2013-10" db="EMBL/GenBank/DDBJ databases">
        <title>Salinisphaera orenii MK-B5 Genome Sequencing.</title>
        <authorList>
            <person name="Lai Q."/>
            <person name="Li C."/>
            <person name="Shao Z."/>
        </authorList>
    </citation>
    <scope>NUCLEOTIDE SEQUENCE [LARGE SCALE GENOMIC DNA]</scope>
    <source>
        <strain evidence="6 7">MK-B5</strain>
    </source>
</reference>
<dbReference type="AlphaFoldDB" id="A0A423PIP7"/>
<evidence type="ECO:0000256" key="4">
    <source>
        <dbReference type="ARBA" id="ARBA00023163"/>
    </source>
</evidence>
<dbReference type="InterPro" id="IPR036388">
    <property type="entry name" value="WH-like_DNA-bd_sf"/>
</dbReference>
<keyword evidence="7" id="KW-1185">Reference proteome</keyword>
<accession>A0A423PIP7</accession>
<evidence type="ECO:0000259" key="5">
    <source>
        <dbReference type="PROSITE" id="PS50931"/>
    </source>
</evidence>
<dbReference type="CDD" id="cd08417">
    <property type="entry name" value="PBP2_Nitroaromatics_like"/>
    <property type="match status" value="1"/>
</dbReference>
<keyword evidence="4" id="KW-0804">Transcription</keyword>
<evidence type="ECO:0000313" key="7">
    <source>
        <dbReference type="Proteomes" id="UP000283993"/>
    </source>
</evidence>
<evidence type="ECO:0000256" key="3">
    <source>
        <dbReference type="ARBA" id="ARBA00023125"/>
    </source>
</evidence>
<evidence type="ECO:0000256" key="1">
    <source>
        <dbReference type="ARBA" id="ARBA00009437"/>
    </source>
</evidence>
<dbReference type="EMBL" id="AYKH01000034">
    <property type="protein sequence ID" value="ROO25386.1"/>
    <property type="molecule type" value="Genomic_DNA"/>
</dbReference>
<dbReference type="Gene3D" id="1.10.10.10">
    <property type="entry name" value="Winged helix-like DNA-binding domain superfamily/Winged helix DNA-binding domain"/>
    <property type="match status" value="1"/>
</dbReference>
<dbReference type="SUPFAM" id="SSF53850">
    <property type="entry name" value="Periplasmic binding protein-like II"/>
    <property type="match status" value="1"/>
</dbReference>
<dbReference type="RefSeq" id="WP_123631754.1">
    <property type="nucleotide sequence ID" value="NZ_AYKH01000034.1"/>
</dbReference>
<dbReference type="InterPro" id="IPR050389">
    <property type="entry name" value="LysR-type_TF"/>
</dbReference>
<dbReference type="PRINTS" id="PR00039">
    <property type="entry name" value="HTHLYSR"/>
</dbReference>
<dbReference type="PROSITE" id="PS50931">
    <property type="entry name" value="HTH_LYSR"/>
    <property type="match status" value="1"/>
</dbReference>
<dbReference type="InterPro" id="IPR036390">
    <property type="entry name" value="WH_DNA-bd_sf"/>
</dbReference>
<protein>
    <submittedName>
        <fullName evidence="6">Transcriptional regulator</fullName>
    </submittedName>
</protein>
<dbReference type="Gene3D" id="3.40.190.10">
    <property type="entry name" value="Periplasmic binding protein-like II"/>
    <property type="match status" value="2"/>
</dbReference>
<dbReference type="GO" id="GO:0003700">
    <property type="term" value="F:DNA-binding transcription factor activity"/>
    <property type="evidence" value="ECO:0007669"/>
    <property type="project" value="InterPro"/>
</dbReference>
<keyword evidence="3" id="KW-0238">DNA-binding</keyword>
<feature type="domain" description="HTH lysR-type" evidence="5">
    <location>
        <begin position="6"/>
        <end position="63"/>
    </location>
</feature>